<proteinExistence type="predicted"/>
<dbReference type="RefSeq" id="WP_345282634.1">
    <property type="nucleotide sequence ID" value="NZ_BAABAJ010000008.1"/>
</dbReference>
<dbReference type="Proteomes" id="UP001501000">
    <property type="component" value="Unassembled WGS sequence"/>
</dbReference>
<protein>
    <recommendedName>
        <fullName evidence="1">ATP-dependent DNA ligase family profile domain-containing protein</fullName>
    </recommendedName>
</protein>
<evidence type="ECO:0000313" key="2">
    <source>
        <dbReference type="EMBL" id="GAA3918311.1"/>
    </source>
</evidence>
<reference evidence="3" key="1">
    <citation type="journal article" date="2019" name="Int. J. Syst. Evol. Microbiol.">
        <title>The Global Catalogue of Microorganisms (GCM) 10K type strain sequencing project: providing services to taxonomists for standard genome sequencing and annotation.</title>
        <authorList>
            <consortium name="The Broad Institute Genomics Platform"/>
            <consortium name="The Broad Institute Genome Sequencing Center for Infectious Disease"/>
            <person name="Wu L."/>
            <person name="Ma J."/>
        </authorList>
    </citation>
    <scope>NUCLEOTIDE SEQUENCE [LARGE SCALE GENOMIC DNA]</scope>
    <source>
        <strain evidence="3">JCM 16956</strain>
    </source>
</reference>
<dbReference type="SUPFAM" id="SSF56091">
    <property type="entry name" value="DNA ligase/mRNA capping enzyme, catalytic domain"/>
    <property type="match status" value="1"/>
</dbReference>
<name>A0ABP7MAR7_9ACTN</name>
<evidence type="ECO:0000259" key="1">
    <source>
        <dbReference type="Pfam" id="PF01068"/>
    </source>
</evidence>
<keyword evidence="3" id="KW-1185">Reference proteome</keyword>
<gene>
    <name evidence="2" type="ORF">GCM10022244_29430</name>
</gene>
<feature type="domain" description="ATP-dependent DNA ligase family profile" evidence="1">
    <location>
        <begin position="7"/>
        <end position="53"/>
    </location>
</feature>
<organism evidence="2 3">
    <name type="scientific">Streptomyces gulbargensis</name>
    <dbReference type="NCBI Taxonomy" id="364901"/>
    <lineage>
        <taxon>Bacteria</taxon>
        <taxon>Bacillati</taxon>
        <taxon>Actinomycetota</taxon>
        <taxon>Actinomycetes</taxon>
        <taxon>Kitasatosporales</taxon>
        <taxon>Streptomycetaceae</taxon>
        <taxon>Streptomyces</taxon>
    </lineage>
</organism>
<accession>A0ABP7MAR7</accession>
<sequence>MSFEAHQRRAVSGGRSAARLAQEMPAHFIAFDLLQIDGQELLHVPYGERRAHL</sequence>
<dbReference type="Gene3D" id="3.30.470.30">
    <property type="entry name" value="DNA ligase/mRNA capping enzyme"/>
    <property type="match status" value="1"/>
</dbReference>
<evidence type="ECO:0000313" key="3">
    <source>
        <dbReference type="Proteomes" id="UP001501000"/>
    </source>
</evidence>
<dbReference type="Pfam" id="PF01068">
    <property type="entry name" value="DNA_ligase_A_M"/>
    <property type="match status" value="1"/>
</dbReference>
<dbReference type="EMBL" id="BAABAJ010000008">
    <property type="protein sequence ID" value="GAA3918311.1"/>
    <property type="molecule type" value="Genomic_DNA"/>
</dbReference>
<comment type="caution">
    <text evidence="2">The sequence shown here is derived from an EMBL/GenBank/DDBJ whole genome shotgun (WGS) entry which is preliminary data.</text>
</comment>
<dbReference type="InterPro" id="IPR012310">
    <property type="entry name" value="DNA_ligase_ATP-dep_cent"/>
</dbReference>